<gene>
    <name evidence="1" type="ORF">PCO31110_04599</name>
</gene>
<evidence type="ECO:0000313" key="1">
    <source>
        <dbReference type="EMBL" id="VVE48358.1"/>
    </source>
</evidence>
<accession>A0A5E4YJ93</accession>
<protein>
    <submittedName>
        <fullName evidence="1">Uncharacterized protein</fullName>
    </submittedName>
</protein>
<reference evidence="1 2" key="1">
    <citation type="submission" date="2019-08" db="EMBL/GenBank/DDBJ databases">
        <authorList>
            <person name="Peeters C."/>
        </authorList>
    </citation>
    <scope>NUCLEOTIDE SEQUENCE [LARGE SCALE GENOMIC DNA]</scope>
    <source>
        <strain evidence="1 2">LMG 31110</strain>
    </source>
</reference>
<dbReference type="Proteomes" id="UP000337189">
    <property type="component" value="Unassembled WGS sequence"/>
</dbReference>
<name>A0A5E4YJ93_9BURK</name>
<proteinExistence type="predicted"/>
<sequence>MSINVLLMPLLAIVLAGPFYLACRQCTCLNVQEPSP</sequence>
<dbReference type="EMBL" id="CABPSJ010000007">
    <property type="protein sequence ID" value="VVE48358.1"/>
    <property type="molecule type" value="Genomic_DNA"/>
</dbReference>
<dbReference type="AlphaFoldDB" id="A0A5E4YJ93"/>
<evidence type="ECO:0000313" key="2">
    <source>
        <dbReference type="Proteomes" id="UP000337189"/>
    </source>
</evidence>
<organism evidence="1 2">
    <name type="scientific">Pandoraea communis</name>
    <dbReference type="NCBI Taxonomy" id="2508297"/>
    <lineage>
        <taxon>Bacteria</taxon>
        <taxon>Pseudomonadati</taxon>
        <taxon>Pseudomonadota</taxon>
        <taxon>Betaproteobacteria</taxon>
        <taxon>Burkholderiales</taxon>
        <taxon>Burkholderiaceae</taxon>
        <taxon>Pandoraea</taxon>
    </lineage>
</organism>